<dbReference type="Proteomes" id="UP000054624">
    <property type="component" value="Unassembled WGS sequence"/>
</dbReference>
<evidence type="ECO:0000259" key="1">
    <source>
        <dbReference type="Pfam" id="PF00582"/>
    </source>
</evidence>
<reference evidence="3" key="1">
    <citation type="submission" date="2016-01" db="EMBL/GenBank/DDBJ databases">
        <authorList>
            <person name="Peeters Charlotte."/>
        </authorList>
    </citation>
    <scope>NUCLEOTIDE SEQUENCE [LARGE SCALE GENOMIC DNA]</scope>
</reference>
<feature type="domain" description="UspA" evidence="1">
    <location>
        <begin position="1"/>
        <end position="142"/>
    </location>
</feature>
<dbReference type="Pfam" id="PF00582">
    <property type="entry name" value="Usp"/>
    <property type="match status" value="1"/>
</dbReference>
<dbReference type="EMBL" id="FCOI02000039">
    <property type="protein sequence ID" value="SAK92809.1"/>
    <property type="molecule type" value="Genomic_DNA"/>
</dbReference>
<sequence length="201" mass="22131">MYQHILVAVGPSFSETALSTAIERACDSKARLTVLHVIESSPWWAGWQMECLCDTRALVHQLALVIRRNSEKMLARAGIDAHWQTRTLPRDGRSIGRVIANEADRIDADLVILGAKKRGVFGFGVSPVRNAVCRHTNREVLIATACVAQSADVMALHAATSCAVSRPASASRAENRNRRLCPLASPCHRRACDNLDPRWAR</sequence>
<proteinExistence type="predicted"/>
<organism evidence="2 3">
    <name type="scientific">Caballeronia temeraria</name>
    <dbReference type="NCBI Taxonomy" id="1777137"/>
    <lineage>
        <taxon>Bacteria</taxon>
        <taxon>Pseudomonadati</taxon>
        <taxon>Pseudomonadota</taxon>
        <taxon>Betaproteobacteria</taxon>
        <taxon>Burkholderiales</taxon>
        <taxon>Burkholderiaceae</taxon>
        <taxon>Caballeronia</taxon>
    </lineage>
</organism>
<gene>
    <name evidence="2" type="ORF">AWB76_06854</name>
</gene>
<dbReference type="InterPro" id="IPR014729">
    <property type="entry name" value="Rossmann-like_a/b/a_fold"/>
</dbReference>
<accession>A0A158DE00</accession>
<dbReference type="AlphaFoldDB" id="A0A158DE00"/>
<name>A0A158DE00_9BURK</name>
<dbReference type="STRING" id="1777137.AWB76_06854"/>
<evidence type="ECO:0000313" key="2">
    <source>
        <dbReference type="EMBL" id="SAK92809.1"/>
    </source>
</evidence>
<dbReference type="SUPFAM" id="SSF52402">
    <property type="entry name" value="Adenine nucleotide alpha hydrolases-like"/>
    <property type="match status" value="1"/>
</dbReference>
<keyword evidence="3" id="KW-1185">Reference proteome</keyword>
<dbReference type="InterPro" id="IPR006016">
    <property type="entry name" value="UspA"/>
</dbReference>
<dbReference type="Gene3D" id="3.40.50.620">
    <property type="entry name" value="HUPs"/>
    <property type="match status" value="1"/>
</dbReference>
<evidence type="ECO:0000313" key="3">
    <source>
        <dbReference type="Proteomes" id="UP000054624"/>
    </source>
</evidence>
<protein>
    <submittedName>
        <fullName evidence="2">UspA domain-containing protein</fullName>
    </submittedName>
</protein>
<dbReference type="CDD" id="cd00293">
    <property type="entry name" value="USP-like"/>
    <property type="match status" value="1"/>
</dbReference>